<reference evidence="4" key="1">
    <citation type="submission" date="2016-06" db="UniProtKB">
        <authorList>
            <consortium name="WormBaseParasite"/>
        </authorList>
    </citation>
    <scope>IDENTIFICATION</scope>
</reference>
<accession>A0A183DC99</accession>
<proteinExistence type="predicted"/>
<dbReference type="WBParaSite" id="GPUH_0000634901-mRNA-1">
    <property type="protein sequence ID" value="GPUH_0000634901-mRNA-1"/>
    <property type="gene ID" value="GPUH_0000634901"/>
</dbReference>
<sequence>MYGGATWSINDSNNDRLTLGTCSATSSVSNSGSVTWLNEKAPAITNTTTGDDGSSRTDKILQKVSMAMRRRLTVPKTLANGQHKVGALGDQNHSDSKNNRKLAHNNVNKQAKPKSNRKMIDITDVYPVGRRHRHEHRQLLSEEYDDE</sequence>
<reference evidence="2 3" key="2">
    <citation type="submission" date="2018-11" db="EMBL/GenBank/DDBJ databases">
        <authorList>
            <consortium name="Pathogen Informatics"/>
        </authorList>
    </citation>
    <scope>NUCLEOTIDE SEQUENCE [LARGE SCALE GENOMIC DNA]</scope>
</reference>
<evidence type="ECO:0000313" key="2">
    <source>
        <dbReference type="EMBL" id="VDK54343.1"/>
    </source>
</evidence>
<dbReference type="AlphaFoldDB" id="A0A183DC99"/>
<organism evidence="4">
    <name type="scientific">Gongylonema pulchrum</name>
    <dbReference type="NCBI Taxonomy" id="637853"/>
    <lineage>
        <taxon>Eukaryota</taxon>
        <taxon>Metazoa</taxon>
        <taxon>Ecdysozoa</taxon>
        <taxon>Nematoda</taxon>
        <taxon>Chromadorea</taxon>
        <taxon>Rhabditida</taxon>
        <taxon>Spirurina</taxon>
        <taxon>Spiruromorpha</taxon>
        <taxon>Spiruroidea</taxon>
        <taxon>Gongylonematidae</taxon>
        <taxon>Gongylonema</taxon>
    </lineage>
</organism>
<dbReference type="Proteomes" id="UP000271098">
    <property type="component" value="Unassembled WGS sequence"/>
</dbReference>
<feature type="region of interest" description="Disordered" evidence="1">
    <location>
        <begin position="76"/>
        <end position="147"/>
    </location>
</feature>
<gene>
    <name evidence="2" type="ORF">GPUH_LOCUS6340</name>
</gene>
<name>A0A183DC99_9BILA</name>
<evidence type="ECO:0000313" key="4">
    <source>
        <dbReference type="WBParaSite" id="GPUH_0000634901-mRNA-1"/>
    </source>
</evidence>
<protein>
    <submittedName>
        <fullName evidence="2 4">Uncharacterized protein</fullName>
    </submittedName>
</protein>
<dbReference type="OrthoDB" id="5847385at2759"/>
<dbReference type="EMBL" id="UYRT01014751">
    <property type="protein sequence ID" value="VDK54343.1"/>
    <property type="molecule type" value="Genomic_DNA"/>
</dbReference>
<keyword evidence="3" id="KW-1185">Reference proteome</keyword>
<evidence type="ECO:0000256" key="1">
    <source>
        <dbReference type="SAM" id="MobiDB-lite"/>
    </source>
</evidence>
<evidence type="ECO:0000313" key="3">
    <source>
        <dbReference type="Proteomes" id="UP000271098"/>
    </source>
</evidence>